<evidence type="ECO:0000259" key="2">
    <source>
        <dbReference type="PROSITE" id="PS51192"/>
    </source>
</evidence>
<dbReference type="SMART" id="SM00487">
    <property type="entry name" value="DEXDc"/>
    <property type="match status" value="1"/>
</dbReference>
<dbReference type="STRING" id="71999.KPaMU14_02470"/>
<evidence type="ECO:0000313" key="4">
    <source>
        <dbReference type="EMBL" id="EME35904.1"/>
    </source>
</evidence>
<evidence type="ECO:0008006" key="6">
    <source>
        <dbReference type="Google" id="ProtNLM"/>
    </source>
</evidence>
<dbReference type="GO" id="GO:0005524">
    <property type="term" value="F:ATP binding"/>
    <property type="evidence" value="ECO:0007669"/>
    <property type="project" value="InterPro"/>
</dbReference>
<gene>
    <name evidence="4" type="ORF">C884_01304</name>
</gene>
<dbReference type="SMART" id="SM00490">
    <property type="entry name" value="HELICc"/>
    <property type="match status" value="1"/>
</dbReference>
<dbReference type="PROSITE" id="PS51192">
    <property type="entry name" value="HELICASE_ATP_BIND_1"/>
    <property type="match status" value="1"/>
</dbReference>
<evidence type="ECO:0000256" key="1">
    <source>
        <dbReference type="ARBA" id="ARBA00022801"/>
    </source>
</evidence>
<dbReference type="Proteomes" id="UP000009877">
    <property type="component" value="Unassembled WGS sequence"/>
</dbReference>
<accession>M2YBB3</accession>
<evidence type="ECO:0000313" key="5">
    <source>
        <dbReference type="Proteomes" id="UP000009877"/>
    </source>
</evidence>
<dbReference type="Pfam" id="PF00271">
    <property type="entry name" value="Helicase_C"/>
    <property type="match status" value="1"/>
</dbReference>
<dbReference type="Pfam" id="PF00176">
    <property type="entry name" value="SNF2-rel_dom"/>
    <property type="match status" value="1"/>
</dbReference>
<dbReference type="InterPro" id="IPR014001">
    <property type="entry name" value="Helicase_ATP-bd"/>
</dbReference>
<dbReference type="GO" id="GO:0016787">
    <property type="term" value="F:hydrolase activity"/>
    <property type="evidence" value="ECO:0007669"/>
    <property type="project" value="UniProtKB-KW"/>
</dbReference>
<dbReference type="EMBL" id="ANHZ02000020">
    <property type="protein sequence ID" value="EME35904.1"/>
    <property type="molecule type" value="Genomic_DNA"/>
</dbReference>
<reference evidence="4 5" key="1">
    <citation type="journal article" date="2014" name="Genome Announc.">
        <title>Draft Genome Sequence of Kocuria palustris PEL.</title>
        <authorList>
            <person name="Sharma G."/>
            <person name="Khatri I."/>
            <person name="Subramanian S."/>
        </authorList>
    </citation>
    <scope>NUCLEOTIDE SEQUENCE [LARGE SCALE GENOMIC DNA]</scope>
    <source>
        <strain evidence="4 5">PEL</strain>
    </source>
</reference>
<dbReference type="InterPro" id="IPR027417">
    <property type="entry name" value="P-loop_NTPase"/>
</dbReference>
<evidence type="ECO:0000259" key="3">
    <source>
        <dbReference type="PROSITE" id="PS51194"/>
    </source>
</evidence>
<dbReference type="InterPro" id="IPR001650">
    <property type="entry name" value="Helicase_C-like"/>
</dbReference>
<dbReference type="RefSeq" id="WP_006215530.1">
    <property type="nucleotide sequence ID" value="NZ_ANHZ02000020.1"/>
</dbReference>
<dbReference type="PANTHER" id="PTHR10799">
    <property type="entry name" value="SNF2/RAD54 HELICASE FAMILY"/>
    <property type="match status" value="1"/>
</dbReference>
<dbReference type="InterPro" id="IPR049730">
    <property type="entry name" value="SNF2/RAD54-like_C"/>
</dbReference>
<comment type="caution">
    <text evidence="4">The sequence shown here is derived from an EMBL/GenBank/DDBJ whole genome shotgun (WGS) entry which is preliminary data.</text>
</comment>
<sequence>MTASPDSGASGWKRALERMLDDEEDGALEASFDDGPSAQVGLEFDLQLPLLRRVRQAAPAAGAPYTLGMRPVRRGARGTWIRGGLDWERVVDAGRTGVVSPEQADWFDELRVLANVRSRQVAHDRHWIRVEHYESPMLWSLLERAEQLDVSLVSAGGGRPVVLDPAGRFQVDLSRDEDHGLVLHPEVVVEEEGLRRVIPLTSAGVVGDPGHGLFFPVAEDDAPPAFSGSAPEHLDPESDLNAMSLRLVPLSTRLTRDQRRFLETAQEMTVPDDEVQEFVERWFPRLQQRIAMTSDDGSIELPDVAAPEMVLTVTHDDLTVRLEWEWEYQLGAERLRLPFRPADPLGTEPVRRDSTWESSMTTAVHRRIPDLEFRRSAYVGYDAVVLLRDWLPELERIHDLRIETRGTEPAYRPSQDPPEITVSTASSQRRDWFDLGVSIRVGDFHVAFADIFKALAQGQDVMMLPDGTWFGLDAPRFEKLRELLKEARSLQDTPSDAPMISRHQLGLWEEFEELADRSEPVSRWREAVTRLSAGLEEEDPPEVPQALHAQLRPYQVDGFRWLAALHDLGLGGVLADDMGLGKTVQTIAMFQRAHDRAAEGLAEAPAGGPFLVVAPTSVAPNWVSEIRRFAPELSVRSMPGTAAATGEEPQQLAGAHDVVVISYALLRLDEQLWSAIDFSAVVLDEAQFVKNPRTRAHRAARALRTDTTIAVTGTPLENGLTDLWALLALTAPGLFPSRRRFAEAYQRPIETSGDRTALSRMRRRLAPFMLRRTKESVDLQLPPKIEQTLEIELSEEHRRLYDLHLQRERSKVLGLLQDLNGNRFTIFQSLTKLRLMALDPSLVDPEMEVPSSKLEVLFDHLPEIVAEGHRPLVFSQFTGFLKLAAARLDRLGIPYSYLDGSTRDRATAIEDFRSGRTRVFLVSLKAGGTGLNLVEADYCFLLDPWWNPMAENQAIDRAHRIGQTRKVLVYRLIAQGTIEQKVMELKSRKAALFDSVMDDDGTFASQLSADDVLELLRD</sequence>
<dbReference type="AlphaFoldDB" id="M2YBB3"/>
<dbReference type="Gene3D" id="3.40.50.10810">
    <property type="entry name" value="Tandem AAA-ATPase domain"/>
    <property type="match status" value="1"/>
</dbReference>
<dbReference type="CDD" id="cd18793">
    <property type="entry name" value="SF2_C_SNF"/>
    <property type="match status" value="1"/>
</dbReference>
<dbReference type="InterPro" id="IPR000330">
    <property type="entry name" value="SNF2_N"/>
</dbReference>
<feature type="domain" description="Helicase ATP-binding" evidence="2">
    <location>
        <begin position="563"/>
        <end position="733"/>
    </location>
</feature>
<dbReference type="PROSITE" id="PS51194">
    <property type="entry name" value="HELICASE_CTER"/>
    <property type="match status" value="1"/>
</dbReference>
<keyword evidence="5" id="KW-1185">Reference proteome</keyword>
<proteinExistence type="predicted"/>
<name>M2YBB3_9MICC</name>
<dbReference type="SUPFAM" id="SSF52540">
    <property type="entry name" value="P-loop containing nucleoside triphosphate hydrolases"/>
    <property type="match status" value="2"/>
</dbReference>
<organism evidence="4 5">
    <name type="scientific">Kocuria palustris PEL</name>
    <dbReference type="NCBI Taxonomy" id="1236550"/>
    <lineage>
        <taxon>Bacteria</taxon>
        <taxon>Bacillati</taxon>
        <taxon>Actinomycetota</taxon>
        <taxon>Actinomycetes</taxon>
        <taxon>Micrococcales</taxon>
        <taxon>Micrococcaceae</taxon>
        <taxon>Kocuria</taxon>
    </lineage>
</organism>
<keyword evidence="1" id="KW-0378">Hydrolase</keyword>
<dbReference type="InterPro" id="IPR038718">
    <property type="entry name" value="SNF2-like_sf"/>
</dbReference>
<feature type="domain" description="Helicase C-terminal" evidence="3">
    <location>
        <begin position="856"/>
        <end position="1001"/>
    </location>
</feature>
<protein>
    <recommendedName>
        <fullName evidence="6">Helicase</fullName>
    </recommendedName>
</protein>
<dbReference type="Gene3D" id="3.40.50.300">
    <property type="entry name" value="P-loop containing nucleotide triphosphate hydrolases"/>
    <property type="match status" value="1"/>
</dbReference>